<keyword evidence="3" id="KW-1185">Reference proteome</keyword>
<organism evidence="1 4">
    <name type="scientific">Adineta steineri</name>
    <dbReference type="NCBI Taxonomy" id="433720"/>
    <lineage>
        <taxon>Eukaryota</taxon>
        <taxon>Metazoa</taxon>
        <taxon>Spiralia</taxon>
        <taxon>Gnathifera</taxon>
        <taxon>Rotifera</taxon>
        <taxon>Eurotatoria</taxon>
        <taxon>Bdelloidea</taxon>
        <taxon>Adinetida</taxon>
        <taxon>Adinetidae</taxon>
        <taxon>Adineta</taxon>
    </lineage>
</organism>
<accession>A0A814JI55</accession>
<dbReference type="InterPro" id="IPR032675">
    <property type="entry name" value="LRR_dom_sf"/>
</dbReference>
<dbReference type="EMBL" id="CAJNOI010000089">
    <property type="protein sequence ID" value="CAF1038359.1"/>
    <property type="molecule type" value="Genomic_DNA"/>
</dbReference>
<dbReference type="Proteomes" id="UP000663832">
    <property type="component" value="Unassembled WGS sequence"/>
</dbReference>
<dbReference type="OrthoDB" id="9977485at2759"/>
<reference evidence="1" key="1">
    <citation type="submission" date="2021-02" db="EMBL/GenBank/DDBJ databases">
        <authorList>
            <person name="Nowell W R."/>
        </authorList>
    </citation>
    <scope>NUCLEOTIDE SEQUENCE</scope>
</reference>
<proteinExistence type="predicted"/>
<gene>
    <name evidence="1" type="ORF">BJG266_LOCUS17924</name>
    <name evidence="2" type="ORF">QVE165_LOCUS29297</name>
</gene>
<comment type="caution">
    <text evidence="1">The sequence shown here is derived from an EMBL/GenBank/DDBJ whole genome shotgun (WGS) entry which is preliminary data.</text>
</comment>
<dbReference type="AlphaFoldDB" id="A0A814JI55"/>
<name>A0A814JI55_9BILA</name>
<evidence type="ECO:0000313" key="3">
    <source>
        <dbReference type="Proteomes" id="UP000663832"/>
    </source>
</evidence>
<evidence type="ECO:0000313" key="2">
    <source>
        <dbReference type="EMBL" id="CAF1265577.1"/>
    </source>
</evidence>
<protein>
    <recommendedName>
        <fullName evidence="5">F-box domain-containing protein</fullName>
    </recommendedName>
</protein>
<dbReference type="Gene3D" id="3.80.10.10">
    <property type="entry name" value="Ribonuclease Inhibitor"/>
    <property type="match status" value="1"/>
</dbReference>
<dbReference type="Proteomes" id="UP000663877">
    <property type="component" value="Unassembled WGS sequence"/>
</dbReference>
<dbReference type="EMBL" id="CAJNOM010000234">
    <property type="protein sequence ID" value="CAF1265577.1"/>
    <property type="molecule type" value="Genomic_DNA"/>
</dbReference>
<sequence>MTCFDDLSIDVLPKIFDYLTFIELYQTFFGLQKRLDNIIRDNSTCIILSGIDLQSFQIKYSQLNFDKLRSITFRKMNLLTLHSFIEKLPMKQLESITIGRFTWHYYPKDLYEQVWSIFMNSICPNRLRYLNLPYHIRYWNIQKLSFDFLNLEYAKLEYISVTQMLLFMNHTPNLRRFQACLDAPHKNLFCYTIVLLQLKYLTLNLHDEWSFEQVQQLLNICPHLKHLILKLEAQKDKKIMFEPSTWKKLIEEKLSHLKSLRLQLNCIVTESNENIHSYQKSFNHAAYWQQRQPHFQVTIYRIQRTNSIS</sequence>
<evidence type="ECO:0008006" key="5">
    <source>
        <dbReference type="Google" id="ProtNLM"/>
    </source>
</evidence>
<evidence type="ECO:0000313" key="4">
    <source>
        <dbReference type="Proteomes" id="UP000663877"/>
    </source>
</evidence>
<dbReference type="SUPFAM" id="SSF52047">
    <property type="entry name" value="RNI-like"/>
    <property type="match status" value="1"/>
</dbReference>
<evidence type="ECO:0000313" key="1">
    <source>
        <dbReference type="EMBL" id="CAF1038359.1"/>
    </source>
</evidence>